<accession>A0ABM9F7N4</accession>
<feature type="signal peptide" evidence="1">
    <location>
        <begin position="1"/>
        <end position="20"/>
    </location>
</feature>
<keyword evidence="3" id="KW-1185">Reference proteome</keyword>
<name>A0ABM9F7N4_9ENTR</name>
<protein>
    <submittedName>
        <fullName evidence="2">DKNYY family</fullName>
    </submittedName>
</protein>
<sequence length="398" mass="45749">MFRQGWLFAGMCLLATSASAAEYEYQLKDGETVYLYDGDVLSHLPDVNYVRLSRIADLSRPENKAPLVKINPDYWYCEESCEHAYVSDGHYVLWAGKILRNPENTPRVDAATFQAFGEFAADKKSLYFNGERTDNNLGDKRVDMATLEATEIYGLLKDKNNLYFMGRWLADATGFEVLAWRDDAEQGSLLYDPARHREVNDSLARTATQVFVNGIPINTDADTFQVVRWMPGSLLIYRDKNGEHEYTIGDEEKNCRVFDIRSDSVTWLKRRSTVGTRHDCVVETLEGVDPEYFYRLNERVGIYKDRVYLVKFSSLEPDAKLSIVSPKEFAEIKNEYITPEERFDLRVFLNADGQLFRQPLGARDGEGLLQQYIPTSGQWIPLRNITNEEIELLIKSSR</sequence>
<dbReference type="Proteomes" id="UP001152651">
    <property type="component" value="Unassembled WGS sequence"/>
</dbReference>
<keyword evidence="1" id="KW-0732">Signal</keyword>
<evidence type="ECO:0000256" key="1">
    <source>
        <dbReference type="SAM" id="SignalP"/>
    </source>
</evidence>
<gene>
    <name evidence="2" type="ORF">FBBNIHIM_08365</name>
</gene>
<feature type="chain" id="PRO_5046293657" evidence="1">
    <location>
        <begin position="21"/>
        <end position="398"/>
    </location>
</feature>
<dbReference type="RefSeq" id="WP_253897565.1">
    <property type="nucleotide sequence ID" value="NZ_CALSBS010000005.1"/>
</dbReference>
<organism evidence="2 3">
    <name type="scientific">Pseudocitrobacter vendiensis</name>
    <dbReference type="NCBI Taxonomy" id="2488306"/>
    <lineage>
        <taxon>Bacteria</taxon>
        <taxon>Pseudomonadati</taxon>
        <taxon>Pseudomonadota</taxon>
        <taxon>Gammaproteobacteria</taxon>
        <taxon>Enterobacterales</taxon>
        <taxon>Enterobacteriaceae</taxon>
        <taxon>Pseudocitrobacter</taxon>
    </lineage>
</organism>
<evidence type="ECO:0000313" key="2">
    <source>
        <dbReference type="EMBL" id="CAH6636827.1"/>
    </source>
</evidence>
<dbReference type="EMBL" id="CALSBS010000005">
    <property type="protein sequence ID" value="CAH6636827.1"/>
    <property type="molecule type" value="Genomic_DNA"/>
</dbReference>
<proteinExistence type="predicted"/>
<comment type="caution">
    <text evidence="2">The sequence shown here is derived from an EMBL/GenBank/DDBJ whole genome shotgun (WGS) entry which is preliminary data.</text>
</comment>
<reference evidence="2" key="1">
    <citation type="submission" date="2022-05" db="EMBL/GenBank/DDBJ databases">
        <authorList>
            <person name="Blom J."/>
        </authorList>
    </citation>
    <scope>NUCLEOTIDE SEQUENCE</scope>
    <source>
        <strain evidence="2">Type strain: CPO20170097</strain>
    </source>
</reference>
<evidence type="ECO:0000313" key="3">
    <source>
        <dbReference type="Proteomes" id="UP001152651"/>
    </source>
</evidence>